<keyword evidence="5" id="KW-0843">Virulence</keyword>
<dbReference type="PRINTS" id="PR00111">
    <property type="entry name" value="ABHYDROLASE"/>
</dbReference>
<evidence type="ECO:0000313" key="10">
    <source>
        <dbReference type="Proteomes" id="UP000676310"/>
    </source>
</evidence>
<feature type="domain" description="Fumarylacetoacetase-like C-terminal" evidence="8">
    <location>
        <begin position="84"/>
        <end position="295"/>
    </location>
</feature>
<evidence type="ECO:0008006" key="11">
    <source>
        <dbReference type="Google" id="ProtNLM"/>
    </source>
</evidence>
<proteinExistence type="inferred from homology"/>
<dbReference type="PANTHER" id="PTHR11820:SF7">
    <property type="entry name" value="ACYLPYRUVASE FAHD1, MITOCHONDRIAL"/>
    <property type="match status" value="1"/>
</dbReference>
<dbReference type="InterPro" id="IPR029058">
    <property type="entry name" value="AB_hydrolase_fold"/>
</dbReference>
<dbReference type="PANTHER" id="PTHR11820">
    <property type="entry name" value="ACYLPYRUVASE"/>
    <property type="match status" value="1"/>
</dbReference>
<dbReference type="GO" id="GO:0050163">
    <property type="term" value="F:oxaloacetate tautomerase activity"/>
    <property type="evidence" value="ECO:0007669"/>
    <property type="project" value="UniProtKB-ARBA"/>
</dbReference>
<evidence type="ECO:0000256" key="5">
    <source>
        <dbReference type="ARBA" id="ARBA00023026"/>
    </source>
</evidence>
<name>A0A8J2MZJ8_9PLEO</name>
<dbReference type="SUPFAM" id="SSF53474">
    <property type="entry name" value="alpha/beta-Hydrolases"/>
    <property type="match status" value="1"/>
</dbReference>
<dbReference type="GO" id="GO:0018773">
    <property type="term" value="F:acetylpyruvate hydrolase activity"/>
    <property type="evidence" value="ECO:0007669"/>
    <property type="project" value="TreeGrafter"/>
</dbReference>
<comment type="similarity">
    <text evidence="2">Belongs to the AB hydrolase superfamily. AKT2 hydrolase family.</text>
</comment>
<dbReference type="EMBL" id="CAJRGZ010000017">
    <property type="protein sequence ID" value="CAG5157162.1"/>
    <property type="molecule type" value="Genomic_DNA"/>
</dbReference>
<dbReference type="GO" id="GO:0006107">
    <property type="term" value="P:oxaloacetate metabolic process"/>
    <property type="evidence" value="ECO:0007669"/>
    <property type="project" value="UniProtKB-ARBA"/>
</dbReference>
<dbReference type="Proteomes" id="UP000676310">
    <property type="component" value="Unassembled WGS sequence"/>
</dbReference>
<dbReference type="Pfam" id="PF00561">
    <property type="entry name" value="Abhydrolase_1"/>
    <property type="match status" value="1"/>
</dbReference>
<evidence type="ECO:0000259" key="7">
    <source>
        <dbReference type="Pfam" id="PF00561"/>
    </source>
</evidence>
<evidence type="ECO:0000256" key="6">
    <source>
        <dbReference type="ARBA" id="ARBA00023140"/>
    </source>
</evidence>
<comment type="caution">
    <text evidence="9">The sequence shown here is derived from an EMBL/GenBank/DDBJ whole genome shotgun (WGS) entry which is preliminary data.</text>
</comment>
<dbReference type="InterPro" id="IPR036663">
    <property type="entry name" value="Fumarylacetoacetase_C_sf"/>
</dbReference>
<dbReference type="FunFam" id="3.90.850.10:FF:000002">
    <property type="entry name" value="2-hydroxyhepta-2,4-diene-1,7-dioate isomerase"/>
    <property type="match status" value="1"/>
</dbReference>
<evidence type="ECO:0000259" key="8">
    <source>
        <dbReference type="Pfam" id="PF01557"/>
    </source>
</evidence>
<gene>
    <name evidence="9" type="ORF">ALTATR162_LOCUS4954</name>
</gene>
<keyword evidence="10" id="KW-1185">Reference proteome</keyword>
<evidence type="ECO:0000313" key="9">
    <source>
        <dbReference type="EMBL" id="CAG5157162.1"/>
    </source>
</evidence>
<accession>A0A8J2MZJ8</accession>
<sequence length="591" mass="63640">MDSANGNTSLTNYVSYQDVHTGRTRIGHYDLNKQTIQPLSFLSGTYPDNLYQVIEAGELNLAAANDPFPAASTKIMPPFTGRDVLCVGKNYAEHAKEFNSSGFDSSDKVDTPSHPVIFTKRFTSIIADGEDVFPHPDFTQMIDYEGEIGVVIGRAGFRISEADAMSHVWGYTIVNDMTARERQRDHKQFYIGKSPDTFCPMGPIAVPASKLDKVLRIQTHVNGELRQNATTDDLIFSIPFLIKTMSEGQTLMPGDVLATGTPAGVGIGKNPPAYLNSGDTVAVSVNGLGTLTNRIGDLRYANPIMSRVANLSHIKDNNVSKSIDPTLLTQINDKLLYYKKLGKDSGPPVVCVHGLGGSSECWVPLIQSLGIANSHSLHIFDFEGHGLSPTSPLSKLSIESLATDLDGVFEAGNITSKATLVAHSMGCLIAIKFALTHPDKVSKLVLIGPPPSPLPPVDRVAAYQLAEAVRIKGVISIVDDAVHVATSKKTRTSNPLAIAAVRMSLLGQDPEGYAKACAALAGAPHLDFSAIQAKTLLITGSEDKTSPPLLCETYVKEMNGEASLQILEGVGHWHVLEDLEGVKTVIREYLR</sequence>
<dbReference type="GO" id="GO:0046872">
    <property type="term" value="F:metal ion binding"/>
    <property type="evidence" value="ECO:0007669"/>
    <property type="project" value="UniProtKB-KW"/>
</dbReference>
<dbReference type="GO" id="GO:0005777">
    <property type="term" value="C:peroxisome"/>
    <property type="evidence" value="ECO:0007669"/>
    <property type="project" value="UniProtKB-SubCell"/>
</dbReference>
<comment type="subcellular location">
    <subcellularLocation>
        <location evidence="1">Peroxisome</location>
    </subcellularLocation>
</comment>
<dbReference type="OrthoDB" id="194468at2759"/>
<dbReference type="AlphaFoldDB" id="A0A8J2MZJ8"/>
<dbReference type="RefSeq" id="XP_043168505.1">
    <property type="nucleotide sequence ID" value="XM_043312570.1"/>
</dbReference>
<dbReference type="InterPro" id="IPR000073">
    <property type="entry name" value="AB_hydrolase_1"/>
</dbReference>
<evidence type="ECO:0000256" key="1">
    <source>
        <dbReference type="ARBA" id="ARBA00004275"/>
    </source>
</evidence>
<dbReference type="Pfam" id="PF01557">
    <property type="entry name" value="FAA_hydrolase"/>
    <property type="match status" value="1"/>
</dbReference>
<keyword evidence="6" id="KW-0576">Peroxisome</keyword>
<keyword evidence="4" id="KW-0479">Metal-binding</keyword>
<dbReference type="Gene3D" id="3.90.850.10">
    <property type="entry name" value="Fumarylacetoacetase-like, C-terminal domain"/>
    <property type="match status" value="1"/>
</dbReference>
<evidence type="ECO:0000256" key="4">
    <source>
        <dbReference type="ARBA" id="ARBA00022723"/>
    </source>
</evidence>
<comment type="similarity">
    <text evidence="3">Belongs to the FAH family.</text>
</comment>
<reference evidence="9" key="1">
    <citation type="submission" date="2021-05" db="EMBL/GenBank/DDBJ databases">
        <authorList>
            <person name="Stam R."/>
        </authorList>
    </citation>
    <scope>NUCLEOTIDE SEQUENCE</scope>
    <source>
        <strain evidence="9">CS162</strain>
    </source>
</reference>
<evidence type="ECO:0000256" key="2">
    <source>
        <dbReference type="ARBA" id="ARBA00005668"/>
    </source>
</evidence>
<feature type="domain" description="AB hydrolase-1" evidence="7">
    <location>
        <begin position="347"/>
        <end position="466"/>
    </location>
</feature>
<evidence type="ECO:0000256" key="3">
    <source>
        <dbReference type="ARBA" id="ARBA00010211"/>
    </source>
</evidence>
<organism evidence="9 10">
    <name type="scientific">Alternaria atra</name>
    <dbReference type="NCBI Taxonomy" id="119953"/>
    <lineage>
        <taxon>Eukaryota</taxon>
        <taxon>Fungi</taxon>
        <taxon>Dikarya</taxon>
        <taxon>Ascomycota</taxon>
        <taxon>Pezizomycotina</taxon>
        <taxon>Dothideomycetes</taxon>
        <taxon>Pleosporomycetidae</taxon>
        <taxon>Pleosporales</taxon>
        <taxon>Pleosporineae</taxon>
        <taxon>Pleosporaceae</taxon>
        <taxon>Alternaria</taxon>
        <taxon>Alternaria sect. Ulocladioides</taxon>
    </lineage>
</organism>
<dbReference type="InterPro" id="IPR011234">
    <property type="entry name" value="Fumarylacetoacetase-like_C"/>
</dbReference>
<dbReference type="Gene3D" id="3.40.50.1820">
    <property type="entry name" value="alpha/beta hydrolase"/>
    <property type="match status" value="1"/>
</dbReference>
<dbReference type="SUPFAM" id="SSF56529">
    <property type="entry name" value="FAH"/>
    <property type="match status" value="1"/>
</dbReference>
<dbReference type="GeneID" id="67016678"/>
<protein>
    <recommendedName>
        <fullName evidence="11">Fumarylacetoacetate hydrolase-like protein</fullName>
    </recommendedName>
</protein>